<organism evidence="1">
    <name type="scientific">Mustela putorius furo</name>
    <name type="common">European domestic ferret</name>
    <name type="synonym">Mustela furo</name>
    <dbReference type="NCBI Taxonomy" id="9669"/>
    <lineage>
        <taxon>Eukaryota</taxon>
        <taxon>Metazoa</taxon>
        <taxon>Chordata</taxon>
        <taxon>Craniata</taxon>
        <taxon>Vertebrata</taxon>
        <taxon>Euteleostomi</taxon>
        <taxon>Mammalia</taxon>
        <taxon>Eutheria</taxon>
        <taxon>Laurasiatheria</taxon>
        <taxon>Carnivora</taxon>
        <taxon>Caniformia</taxon>
        <taxon>Musteloidea</taxon>
        <taxon>Mustelidae</taxon>
        <taxon>Mustelinae</taxon>
        <taxon>Mustela</taxon>
    </lineage>
</organism>
<dbReference type="EMBL" id="AEYP01039156">
    <property type="status" value="NOT_ANNOTATED_CDS"/>
    <property type="molecule type" value="Genomic_DNA"/>
</dbReference>
<dbReference type="Ensembl" id="ENSMPUT00000002491.1">
    <property type="protein sequence ID" value="ENSMPUP00000002440.1"/>
    <property type="gene ID" value="ENSMPUG00000002468.1"/>
</dbReference>
<reference evidence="1" key="1">
    <citation type="submission" date="2024-06" db="UniProtKB">
        <authorList>
            <consortium name="Ensembl"/>
        </authorList>
    </citation>
    <scope>IDENTIFICATION</scope>
</reference>
<sequence length="70" mass="7995">LCGLLGGFSLKRIHTNLNHRRQVSKSLLEPLSTALQTTEHKHCFVSSFTPWCANVFFEKKEEGRMEGSNF</sequence>
<evidence type="ECO:0000313" key="1">
    <source>
        <dbReference type="Ensembl" id="ENSMPUP00000002440.1"/>
    </source>
</evidence>
<dbReference type="HOGENOM" id="CLU_2764525_0_0_1"/>
<name>M3XTP0_MUSPF</name>
<protein>
    <submittedName>
        <fullName evidence="1">Uncharacterized protein</fullName>
    </submittedName>
</protein>
<proteinExistence type="predicted"/>
<dbReference type="InParanoid" id="M3XTP0"/>
<dbReference type="AlphaFoldDB" id="M3XTP0"/>
<accession>M3XTP0</accession>